<dbReference type="Pfam" id="PF03934">
    <property type="entry name" value="T2SSK"/>
    <property type="match status" value="1"/>
</dbReference>
<keyword evidence="6" id="KW-0812">Transmembrane</keyword>
<dbReference type="SUPFAM" id="SSF158544">
    <property type="entry name" value="GspK insert domain-like"/>
    <property type="match status" value="2"/>
</dbReference>
<evidence type="ECO:0000313" key="14">
    <source>
        <dbReference type="Proteomes" id="UP000313645"/>
    </source>
</evidence>
<dbReference type="PANTHER" id="PTHR38831">
    <property type="entry name" value="TYPE II SECRETION SYSTEM PROTEIN K"/>
    <property type="match status" value="1"/>
</dbReference>
<protein>
    <recommendedName>
        <fullName evidence="10">Type II secretion system protein K</fullName>
    </recommendedName>
</protein>
<evidence type="ECO:0000256" key="2">
    <source>
        <dbReference type="ARBA" id="ARBA00007246"/>
    </source>
</evidence>
<dbReference type="InterPro" id="IPR045584">
    <property type="entry name" value="Pilin-like"/>
</dbReference>
<evidence type="ECO:0000313" key="13">
    <source>
        <dbReference type="EMBL" id="TBW56065.1"/>
    </source>
</evidence>
<feature type="domain" description="T2SS protein K second SAM-like" evidence="11">
    <location>
        <begin position="204"/>
        <end position="263"/>
    </location>
</feature>
<evidence type="ECO:0000259" key="12">
    <source>
        <dbReference type="Pfam" id="PF21687"/>
    </source>
</evidence>
<dbReference type="Gene3D" id="1.10.40.60">
    <property type="entry name" value="EpsJ-like"/>
    <property type="match status" value="2"/>
</dbReference>
<dbReference type="InterPro" id="IPR049179">
    <property type="entry name" value="T2SSK_SAM-like_2nd"/>
</dbReference>
<evidence type="ECO:0000256" key="8">
    <source>
        <dbReference type="ARBA" id="ARBA00022989"/>
    </source>
</evidence>
<dbReference type="Pfam" id="PF21687">
    <property type="entry name" value="T2SSK_1st"/>
    <property type="match status" value="1"/>
</dbReference>
<evidence type="ECO:0000256" key="9">
    <source>
        <dbReference type="ARBA" id="ARBA00023136"/>
    </source>
</evidence>
<dbReference type="Proteomes" id="UP000313645">
    <property type="component" value="Unassembled WGS sequence"/>
</dbReference>
<accession>A0ABY1ZNI1</accession>
<name>A0ABY1ZNI1_9GAMM</name>
<gene>
    <name evidence="13" type="ORF">EZI54_10205</name>
</gene>
<evidence type="ECO:0000256" key="10">
    <source>
        <dbReference type="PIRNR" id="PIRNR002786"/>
    </source>
</evidence>
<comment type="subcellular location">
    <subcellularLocation>
        <location evidence="1 10">Cell inner membrane</location>
    </subcellularLocation>
</comment>
<evidence type="ECO:0000256" key="7">
    <source>
        <dbReference type="ARBA" id="ARBA00022927"/>
    </source>
</evidence>
<proteinExistence type="inferred from homology"/>
<evidence type="ECO:0000256" key="4">
    <source>
        <dbReference type="ARBA" id="ARBA00022475"/>
    </source>
</evidence>
<sequence>MVLLAMALVVTLVAGMTQLQQLRIYKASHYLAQSQGKSIAFGAEAFAEQILSKDFKDDEEDGAHIDSPDEVWAKYSAVLPYEENGVVEVQINDLGGRINLNNLVDATGAVNQLARDRLARLLLVLDISSVRVEALIDWIDDNDETVNAYGAEDGVYLGMDPPYRAANQPFASVSELRLVNGMTEEAYRKLLPYVAALPVAGTAINVNMAPAPVLQALNENLTAAQVETVIEQRQDDPFETVQDFLALPAFAGLGLNSNGLGVNTNFFDVASRITFNDRVFRLVTTIYRNPQGEMFTVRRDESQTQLITKERFQVSGNSQDASDAAEALGISD</sequence>
<keyword evidence="3 10" id="KW-0813">Transport</keyword>
<evidence type="ECO:0000256" key="6">
    <source>
        <dbReference type="ARBA" id="ARBA00022692"/>
    </source>
</evidence>
<evidence type="ECO:0000256" key="1">
    <source>
        <dbReference type="ARBA" id="ARBA00004533"/>
    </source>
</evidence>
<keyword evidence="4 10" id="KW-1003">Cell membrane</keyword>
<evidence type="ECO:0000259" key="11">
    <source>
        <dbReference type="Pfam" id="PF03934"/>
    </source>
</evidence>
<evidence type="ECO:0000256" key="5">
    <source>
        <dbReference type="ARBA" id="ARBA00022519"/>
    </source>
</evidence>
<comment type="caution">
    <text evidence="13">The sequence shown here is derived from an EMBL/GenBank/DDBJ whole genome shotgun (WGS) entry which is preliminary data.</text>
</comment>
<keyword evidence="9 10" id="KW-0472">Membrane</keyword>
<organism evidence="13 14">
    <name type="scientific">Marinobacter halodurans</name>
    <dbReference type="NCBI Taxonomy" id="2528979"/>
    <lineage>
        <taxon>Bacteria</taxon>
        <taxon>Pseudomonadati</taxon>
        <taxon>Pseudomonadota</taxon>
        <taxon>Gammaproteobacteria</taxon>
        <taxon>Pseudomonadales</taxon>
        <taxon>Marinobacteraceae</taxon>
        <taxon>Marinobacter</taxon>
    </lineage>
</organism>
<dbReference type="EMBL" id="SJDL01000013">
    <property type="protein sequence ID" value="TBW56065.1"/>
    <property type="molecule type" value="Genomic_DNA"/>
</dbReference>
<reference evidence="13 14" key="1">
    <citation type="submission" date="2019-02" db="EMBL/GenBank/DDBJ databases">
        <title>Marinobacter halodurans sp. nov., a marine bacterium isolated from sea tidal flat.</title>
        <authorList>
            <person name="Yoo Y."/>
            <person name="Lee D.W."/>
            <person name="Kim B.S."/>
            <person name="Kim J.-J."/>
        </authorList>
    </citation>
    <scope>NUCLEOTIDE SEQUENCE [LARGE SCALE GENOMIC DNA]</scope>
    <source>
        <strain evidence="13 14">YJ-S3-2</strain>
    </source>
</reference>
<keyword evidence="7" id="KW-0653">Protein transport</keyword>
<dbReference type="Gene3D" id="3.30.1300.30">
    <property type="entry name" value="GSPII I/J protein-like"/>
    <property type="match status" value="1"/>
</dbReference>
<dbReference type="NCBIfam" id="NF037980">
    <property type="entry name" value="T2SS_GspK"/>
    <property type="match status" value="1"/>
</dbReference>
<feature type="domain" description="T2SS protein K first SAM-like" evidence="12">
    <location>
        <begin position="96"/>
        <end position="198"/>
    </location>
</feature>
<dbReference type="SUPFAM" id="SSF54523">
    <property type="entry name" value="Pili subunits"/>
    <property type="match status" value="1"/>
</dbReference>
<keyword evidence="14" id="KW-1185">Reference proteome</keyword>
<evidence type="ECO:0000256" key="3">
    <source>
        <dbReference type="ARBA" id="ARBA00022448"/>
    </source>
</evidence>
<comment type="similarity">
    <text evidence="2 10">Belongs to the GSP K family.</text>
</comment>
<dbReference type="PIRSF" id="PIRSF002786">
    <property type="entry name" value="XcpX"/>
    <property type="match status" value="1"/>
</dbReference>
<dbReference type="InterPro" id="IPR005628">
    <property type="entry name" value="GspK"/>
</dbReference>
<dbReference type="InterPro" id="IPR049031">
    <property type="entry name" value="T2SSK_SAM-like_1st"/>
</dbReference>
<keyword evidence="5 10" id="KW-0997">Cell inner membrane</keyword>
<keyword evidence="8" id="KW-1133">Transmembrane helix</keyword>
<dbReference type="InterPro" id="IPR038072">
    <property type="entry name" value="GspK_central_sf"/>
</dbReference>
<dbReference type="PANTHER" id="PTHR38831:SF1">
    <property type="entry name" value="TYPE II SECRETION SYSTEM PROTEIN K-RELATED"/>
    <property type="match status" value="1"/>
</dbReference>